<evidence type="ECO:0000313" key="3">
    <source>
        <dbReference type="Proteomes" id="UP000019335"/>
    </source>
</evidence>
<dbReference type="Proteomes" id="UP000019335">
    <property type="component" value="Unassembled WGS sequence"/>
</dbReference>
<reference evidence="2 3" key="1">
    <citation type="journal article" date="2014" name="Mol. Plant">
        <title>Chromosome Scale Genome Assembly and Transcriptome Profiling of Nannochloropsis gaditana in Nitrogen Depletion.</title>
        <authorList>
            <person name="Corteggiani Carpinelli E."/>
            <person name="Telatin A."/>
            <person name="Vitulo N."/>
            <person name="Forcato C."/>
            <person name="D'Angelo M."/>
            <person name="Schiavon R."/>
            <person name="Vezzi A."/>
            <person name="Giacometti G.M."/>
            <person name="Morosinotto T."/>
            <person name="Valle G."/>
        </authorList>
    </citation>
    <scope>NUCLEOTIDE SEQUENCE [LARGE SCALE GENOMIC DNA]</scope>
    <source>
        <strain evidence="2 3">B-31</strain>
    </source>
</reference>
<organism evidence="2 3">
    <name type="scientific">Nannochloropsis gaditana</name>
    <dbReference type="NCBI Taxonomy" id="72520"/>
    <lineage>
        <taxon>Eukaryota</taxon>
        <taxon>Sar</taxon>
        <taxon>Stramenopiles</taxon>
        <taxon>Ochrophyta</taxon>
        <taxon>Eustigmatophyceae</taxon>
        <taxon>Eustigmatales</taxon>
        <taxon>Monodopsidaceae</taxon>
        <taxon>Nannochloropsis</taxon>
    </lineage>
</organism>
<proteinExistence type="predicted"/>
<evidence type="ECO:0000256" key="1">
    <source>
        <dbReference type="SAM" id="MobiDB-lite"/>
    </source>
</evidence>
<gene>
    <name evidence="2" type="ORF">Naga_102193g1</name>
</gene>
<feature type="region of interest" description="Disordered" evidence="1">
    <location>
        <begin position="114"/>
        <end position="136"/>
    </location>
</feature>
<keyword evidence="3" id="KW-1185">Reference proteome</keyword>
<name>W7SZX5_9STRA</name>
<feature type="compositionally biased region" description="Basic residues" evidence="1">
    <location>
        <begin position="127"/>
        <end position="136"/>
    </location>
</feature>
<protein>
    <submittedName>
        <fullName evidence="2">Uncharacterized protein</fullName>
    </submittedName>
</protein>
<accession>W7SZX5</accession>
<comment type="caution">
    <text evidence="2">The sequence shown here is derived from an EMBL/GenBank/DDBJ whole genome shotgun (WGS) entry which is preliminary data.</text>
</comment>
<dbReference type="AlphaFoldDB" id="W7SZX5"/>
<sequence length="136" mass="15682">MFSGVSFAHPLLPPSLPPSLPPFLLEDRPRLRHLRPRDHQGCARDFPTQLLRPQHPRRPRIEPGEYSAVLRSCAPKRRAGLAPGAHATQAVDLGEARIHLRQRPDLLLLHQSEPSRHGHESQQLRWHSLHRQHRRL</sequence>
<evidence type="ECO:0000313" key="2">
    <source>
        <dbReference type="EMBL" id="EWM20032.1"/>
    </source>
</evidence>
<dbReference type="EMBL" id="AZIL01003456">
    <property type="protein sequence ID" value="EWM20032.1"/>
    <property type="molecule type" value="Genomic_DNA"/>
</dbReference>
<feature type="region of interest" description="Disordered" evidence="1">
    <location>
        <begin position="36"/>
        <end position="66"/>
    </location>
</feature>